<gene>
    <name evidence="2" type="ORF">PG993_004311</name>
</gene>
<dbReference type="EMBL" id="JAQQWK010000003">
    <property type="protein sequence ID" value="KAK8044287.1"/>
    <property type="molecule type" value="Genomic_DNA"/>
</dbReference>
<keyword evidence="1" id="KW-0732">Signal</keyword>
<feature type="chain" id="PRO_5047167872" evidence="1">
    <location>
        <begin position="22"/>
        <end position="82"/>
    </location>
</feature>
<name>A0ABR1TCZ9_9PEZI</name>
<evidence type="ECO:0000313" key="2">
    <source>
        <dbReference type="EMBL" id="KAK8044287.1"/>
    </source>
</evidence>
<feature type="signal peptide" evidence="1">
    <location>
        <begin position="1"/>
        <end position="21"/>
    </location>
</feature>
<proteinExistence type="predicted"/>
<dbReference type="Proteomes" id="UP001444661">
    <property type="component" value="Unassembled WGS sequence"/>
</dbReference>
<evidence type="ECO:0000256" key="1">
    <source>
        <dbReference type="SAM" id="SignalP"/>
    </source>
</evidence>
<reference evidence="2 3" key="1">
    <citation type="submission" date="2023-01" db="EMBL/GenBank/DDBJ databases">
        <title>Analysis of 21 Apiospora genomes using comparative genomics revels a genus with tremendous synthesis potential of carbohydrate active enzymes and secondary metabolites.</title>
        <authorList>
            <person name="Sorensen T."/>
        </authorList>
    </citation>
    <scope>NUCLEOTIDE SEQUENCE [LARGE SCALE GENOMIC DNA]</scope>
    <source>
        <strain evidence="2 3">CBS 33761</strain>
    </source>
</reference>
<keyword evidence="3" id="KW-1185">Reference proteome</keyword>
<organism evidence="2 3">
    <name type="scientific">Apiospora rasikravindrae</name>
    <dbReference type="NCBI Taxonomy" id="990691"/>
    <lineage>
        <taxon>Eukaryota</taxon>
        <taxon>Fungi</taxon>
        <taxon>Dikarya</taxon>
        <taxon>Ascomycota</taxon>
        <taxon>Pezizomycotina</taxon>
        <taxon>Sordariomycetes</taxon>
        <taxon>Xylariomycetidae</taxon>
        <taxon>Amphisphaeriales</taxon>
        <taxon>Apiosporaceae</taxon>
        <taxon>Apiospora</taxon>
    </lineage>
</organism>
<evidence type="ECO:0000313" key="3">
    <source>
        <dbReference type="Proteomes" id="UP001444661"/>
    </source>
</evidence>
<sequence>MHLSSLFSLFAVAVATTVAQSQNQTASGPQIFPAGVESCDNGGSEAACRCDDGNCYMRGADEDCNLPVGQLVKCGDFYDMQD</sequence>
<comment type="caution">
    <text evidence="2">The sequence shown here is derived from an EMBL/GenBank/DDBJ whole genome shotgun (WGS) entry which is preliminary data.</text>
</comment>
<accession>A0ABR1TCZ9</accession>
<protein>
    <submittedName>
        <fullName evidence="2">Uncharacterized protein</fullName>
    </submittedName>
</protein>